<keyword evidence="7" id="KW-1185">Reference proteome</keyword>
<dbReference type="AlphaFoldDB" id="A0A0L0FJD6"/>
<evidence type="ECO:0000256" key="1">
    <source>
        <dbReference type="ARBA" id="ARBA00004308"/>
    </source>
</evidence>
<protein>
    <recommendedName>
        <fullName evidence="5">SAC domain-containing protein</fullName>
    </recommendedName>
</protein>
<feature type="compositionally biased region" description="Basic and acidic residues" evidence="4">
    <location>
        <begin position="89"/>
        <end position="100"/>
    </location>
</feature>
<feature type="region of interest" description="Disordered" evidence="4">
    <location>
        <begin position="33"/>
        <end position="158"/>
    </location>
</feature>
<dbReference type="STRING" id="667725.A0A0L0FJD6"/>
<accession>A0A0L0FJD6</accession>
<keyword evidence="3" id="KW-0472">Membrane</keyword>
<evidence type="ECO:0000256" key="4">
    <source>
        <dbReference type="SAM" id="MobiDB-lite"/>
    </source>
</evidence>
<dbReference type="GO" id="GO:0043813">
    <property type="term" value="F:phosphatidylinositol-3,5-bisphosphate 5-phosphatase activity"/>
    <property type="evidence" value="ECO:0007669"/>
    <property type="project" value="InterPro"/>
</dbReference>
<evidence type="ECO:0000256" key="3">
    <source>
        <dbReference type="ARBA" id="ARBA00023136"/>
    </source>
</evidence>
<proteinExistence type="predicted"/>
<dbReference type="Pfam" id="PF02383">
    <property type="entry name" value="Syja_N"/>
    <property type="match status" value="1"/>
</dbReference>
<comment type="subcellular location">
    <subcellularLocation>
        <location evidence="1">Endomembrane system</location>
    </subcellularLocation>
</comment>
<organism evidence="6 7">
    <name type="scientific">Sphaeroforma arctica JP610</name>
    <dbReference type="NCBI Taxonomy" id="667725"/>
    <lineage>
        <taxon>Eukaryota</taxon>
        <taxon>Ichthyosporea</taxon>
        <taxon>Ichthyophonida</taxon>
        <taxon>Sphaeroforma</taxon>
    </lineage>
</organism>
<dbReference type="InterPro" id="IPR043573">
    <property type="entry name" value="Fig4-like"/>
</dbReference>
<evidence type="ECO:0000256" key="2">
    <source>
        <dbReference type="ARBA" id="ARBA00022801"/>
    </source>
</evidence>
<dbReference type="PANTHER" id="PTHR45738">
    <property type="entry name" value="POLYPHOSPHOINOSITIDE PHOSPHATASE"/>
    <property type="match status" value="1"/>
</dbReference>
<evidence type="ECO:0000313" key="6">
    <source>
        <dbReference type="EMBL" id="KNC76909.1"/>
    </source>
</evidence>
<evidence type="ECO:0000259" key="5">
    <source>
        <dbReference type="PROSITE" id="PS50275"/>
    </source>
</evidence>
<dbReference type="OrthoDB" id="405996at2759"/>
<gene>
    <name evidence="6" type="ORF">SARC_10616</name>
</gene>
<reference evidence="6 7" key="1">
    <citation type="submission" date="2011-02" db="EMBL/GenBank/DDBJ databases">
        <title>The Genome Sequence of Sphaeroforma arctica JP610.</title>
        <authorList>
            <consortium name="The Broad Institute Genome Sequencing Platform"/>
            <person name="Russ C."/>
            <person name="Cuomo C."/>
            <person name="Young S.K."/>
            <person name="Zeng Q."/>
            <person name="Gargeya S."/>
            <person name="Alvarado L."/>
            <person name="Berlin A."/>
            <person name="Chapman S.B."/>
            <person name="Chen Z."/>
            <person name="Freedman E."/>
            <person name="Gellesch M."/>
            <person name="Goldberg J."/>
            <person name="Griggs A."/>
            <person name="Gujja S."/>
            <person name="Heilman E."/>
            <person name="Heiman D."/>
            <person name="Howarth C."/>
            <person name="Mehta T."/>
            <person name="Neiman D."/>
            <person name="Pearson M."/>
            <person name="Roberts A."/>
            <person name="Saif S."/>
            <person name="Shea T."/>
            <person name="Shenoy N."/>
            <person name="Sisk P."/>
            <person name="Stolte C."/>
            <person name="Sykes S."/>
            <person name="White J."/>
            <person name="Yandava C."/>
            <person name="Burger G."/>
            <person name="Gray M.W."/>
            <person name="Holland P.W.H."/>
            <person name="King N."/>
            <person name="Lang F.B.F."/>
            <person name="Roger A.J."/>
            <person name="Ruiz-Trillo I."/>
            <person name="Haas B."/>
            <person name="Nusbaum C."/>
            <person name="Birren B."/>
        </authorList>
    </citation>
    <scope>NUCLEOTIDE SEQUENCE [LARGE SCALE GENOMIC DNA]</scope>
    <source>
        <strain evidence="6 7">JP610</strain>
    </source>
</reference>
<dbReference type="PANTHER" id="PTHR45738:SF5">
    <property type="entry name" value="POLYPHOSPHOINOSITIDE PHOSPHATASE"/>
    <property type="match status" value="1"/>
</dbReference>
<feature type="compositionally biased region" description="Polar residues" evidence="4">
    <location>
        <begin position="118"/>
        <end position="140"/>
    </location>
</feature>
<dbReference type="GeneID" id="25911120"/>
<sequence>MFQAVDITGNFYYCPTYDLTNTLQYNTVMYTKSQHNTKRAKRKPSNNGLSTSDKRACSKDSSQSKAPKPSTAAEAGQGLRQPSSDQLGDDQHTYTDDDRGNSVTQSKATAETRRRASESQSTSQFGTTPTNDGTTESPTHTRLRHSPPPPVTPRKGRRRFRTCLSHDPASGSFSPITGSKMLAFDAQSLRAGDLSRLQSNATPAEPQPKAEPDTTSKSDDDGFVFVDVSPSGHLISTMNGRDRRFIGTERNRMRSESPSIVIDSDVGMRSRLSDAMGVRRSRLECLRTVSTPVCEFVDQERTGEPDIDDGNIKRTVTLPHTGTAKAVPTLSTERTARLPTSESQAANEIKRMSNFHMGRRSPMTSPIVRASSAPPSSSTLRHVDTSVRVQASQPPEYVKRLLAVSGKFSSFNVAAFLVKCTDVLGLESSDLYIHSVKNRKGISVAVDLSAKGLHALENRSPDCLTRLGIVGVSDLPQSQPPVPEYEPPPFMGMFAWNHFLLEQMLPVCHRAWITPLVHGYISQAQLNIMGRLVSFLLIARRSRHFAGARFLKRGANEKGHVANHVESEQIVWQATTSSHDNGRYTSFVQMRGSIPAFWSQTDREMSSKYAPKPGITVDRVDPFATAAAIHFDSMRRRFGNPCVVLNLVKQKETKARESKLFHEFGSTIQYLNQFPSEEDKVIYIPFDMAKSAKSKHENVIDELGLIAKRCLSITGFFHSGPTVATQTDQIGGRDYSEHSIGRKQLGVLRVNCIDCLDRTNAACFMIGREMFANQLYVLGLIPDTQLSFSSDCVRVFEKMYEEHGDAIATQYGGSNLVNTMETYRKTSRSRLRDKAAAAQRYLSNAFNDEHKQGAINLFLGKFQPKMHRGSLTNTPRTPLATARTKLHTLVE</sequence>
<feature type="compositionally biased region" description="Basic and acidic residues" evidence="4">
    <location>
        <begin position="208"/>
        <end position="220"/>
    </location>
</feature>
<name>A0A0L0FJD6_9EUKA</name>
<feature type="region of interest" description="Disordered" evidence="4">
    <location>
        <begin position="197"/>
        <end position="221"/>
    </location>
</feature>
<dbReference type="InterPro" id="IPR002013">
    <property type="entry name" value="SAC_dom"/>
</dbReference>
<feature type="compositionally biased region" description="Basic residues" evidence="4">
    <location>
        <begin position="35"/>
        <end position="44"/>
    </location>
</feature>
<dbReference type="RefSeq" id="XP_014150811.1">
    <property type="nucleotide sequence ID" value="XM_014295336.1"/>
</dbReference>
<dbReference type="eggNOG" id="KOG1888">
    <property type="taxonomic scope" value="Eukaryota"/>
</dbReference>
<dbReference type="EMBL" id="KQ242920">
    <property type="protein sequence ID" value="KNC76909.1"/>
    <property type="molecule type" value="Genomic_DNA"/>
</dbReference>
<dbReference type="PROSITE" id="PS50275">
    <property type="entry name" value="SAC"/>
    <property type="match status" value="1"/>
</dbReference>
<keyword evidence="2" id="KW-0378">Hydrolase</keyword>
<dbReference type="Proteomes" id="UP000054560">
    <property type="component" value="Unassembled WGS sequence"/>
</dbReference>
<feature type="region of interest" description="Disordered" evidence="4">
    <location>
        <begin position="357"/>
        <end position="382"/>
    </location>
</feature>
<dbReference type="GO" id="GO:0012505">
    <property type="term" value="C:endomembrane system"/>
    <property type="evidence" value="ECO:0007669"/>
    <property type="project" value="UniProtKB-SubCell"/>
</dbReference>
<evidence type="ECO:0000313" key="7">
    <source>
        <dbReference type="Proteomes" id="UP000054560"/>
    </source>
</evidence>
<feature type="domain" description="SAC" evidence="5">
    <location>
        <begin position="494"/>
        <end position="813"/>
    </location>
</feature>
<dbReference type="GO" id="GO:0046856">
    <property type="term" value="P:phosphatidylinositol dephosphorylation"/>
    <property type="evidence" value="ECO:0007669"/>
    <property type="project" value="InterPro"/>
</dbReference>